<evidence type="ECO:0000313" key="3">
    <source>
        <dbReference type="EMBL" id="KAJ2933342.1"/>
    </source>
</evidence>
<feature type="domain" description="F-box/LRR-repeat protein 15-like leucin rich repeat" evidence="2">
    <location>
        <begin position="386"/>
        <end position="548"/>
    </location>
</feature>
<feature type="region of interest" description="Disordered" evidence="1">
    <location>
        <begin position="330"/>
        <end position="350"/>
    </location>
</feature>
<dbReference type="PANTHER" id="PTHR13318">
    <property type="entry name" value="PARTNER OF PAIRED, ISOFORM B-RELATED"/>
    <property type="match status" value="1"/>
</dbReference>
<keyword evidence="4" id="KW-1185">Reference proteome</keyword>
<dbReference type="GO" id="GO:0031146">
    <property type="term" value="P:SCF-dependent proteasomal ubiquitin-dependent protein catabolic process"/>
    <property type="evidence" value="ECO:0007669"/>
    <property type="project" value="TreeGrafter"/>
</dbReference>
<dbReference type="GO" id="GO:0019005">
    <property type="term" value="C:SCF ubiquitin ligase complex"/>
    <property type="evidence" value="ECO:0007669"/>
    <property type="project" value="TreeGrafter"/>
</dbReference>
<feature type="compositionally biased region" description="Basic and acidic residues" evidence="1">
    <location>
        <begin position="330"/>
        <end position="343"/>
    </location>
</feature>
<dbReference type="Gene3D" id="3.80.10.10">
    <property type="entry name" value="Ribonuclease Inhibitor"/>
    <property type="match status" value="2"/>
</dbReference>
<protein>
    <recommendedName>
        <fullName evidence="2">F-box/LRR-repeat protein 15-like leucin rich repeat domain-containing protein</fullName>
    </recommendedName>
</protein>
<dbReference type="InterPro" id="IPR057207">
    <property type="entry name" value="FBXL15_LRR"/>
</dbReference>
<feature type="region of interest" description="Disordered" evidence="1">
    <location>
        <begin position="1"/>
        <end position="68"/>
    </location>
</feature>
<sequence>MIAQADVPANTPDLAGDPANSLGYEATRDEKASNPVLMPVPPYRKQLPQSSPSGQSGGNGPFPNRLHSTVNSLEENRKIVTIILRYLDNRKVHKYSHSRKDLLTILRVCRTWSEWAAEILWYTPNLPSSATLQKIIRTLECPNPTFTYSKFIRQLNLTIPGPAVEDSMLITLSRCELLERLVLDGCKQLTSAALEATLSSWPNLITIDLTDVFEVTNKAIISLAETSKKLEGVDLSRCRFLGDPVLIALAKNCPDLRRFKIGGSDLVTDIGVSAVVNGCPLLLKLDVRGCSNITDTAIREMWTHSPYMQELHLEFCDALTDLAFPSKVEIAKPGDPRDQKDDNAEGLVVNTDPPQLVSEAKELANVEPQESLLSLPGLTSVELCTLVVHQFSKNLQSLSLSSCTRITDLAIEGIVTCAPGLRELRLRKCSLLTDRSVETICKLGHSLHYLDLAHVNQITNEAVKKLAQSCTGLKDVDFTCCDKLTDESVVELSKLPKLRRIVLVRVSKITDVAIYALAARAAFLQNVHLSYCEQITLQAVHLLLDKARKLKHLTLTGIRVFMDPELQRFCSEPPKDYNSRAAFCVYSGHGITQLRNHLDSTSIEMFDEQRFLDAIGDAPPAVGNFGSDADSRWYEFED</sequence>
<reference evidence="3" key="1">
    <citation type="submission" date="2022-06" db="EMBL/GenBank/DDBJ databases">
        <title>Genome Sequence of Candolleomyces eurysporus.</title>
        <authorList>
            <person name="Buettner E."/>
        </authorList>
    </citation>
    <scope>NUCLEOTIDE SEQUENCE</scope>
    <source>
        <strain evidence="3">VTCC 930004</strain>
    </source>
</reference>
<dbReference type="InterPro" id="IPR006553">
    <property type="entry name" value="Leu-rich_rpt_Cys-con_subtyp"/>
</dbReference>
<dbReference type="EMBL" id="JANBPK010000746">
    <property type="protein sequence ID" value="KAJ2933342.1"/>
    <property type="molecule type" value="Genomic_DNA"/>
</dbReference>
<evidence type="ECO:0000256" key="1">
    <source>
        <dbReference type="SAM" id="MobiDB-lite"/>
    </source>
</evidence>
<feature type="non-terminal residue" evidence="3">
    <location>
        <position position="638"/>
    </location>
</feature>
<evidence type="ECO:0000259" key="2">
    <source>
        <dbReference type="Pfam" id="PF25372"/>
    </source>
</evidence>
<gene>
    <name evidence="3" type="ORF">H1R20_g3765</name>
</gene>
<dbReference type="SMART" id="SM00367">
    <property type="entry name" value="LRR_CC"/>
    <property type="match status" value="11"/>
</dbReference>
<dbReference type="OrthoDB" id="10257471at2759"/>
<feature type="domain" description="F-box/LRR-repeat protein 15-like leucin rich repeat" evidence="2">
    <location>
        <begin position="209"/>
        <end position="307"/>
    </location>
</feature>
<accession>A0A9W8JF19</accession>
<proteinExistence type="predicted"/>
<evidence type="ECO:0000313" key="4">
    <source>
        <dbReference type="Proteomes" id="UP001140091"/>
    </source>
</evidence>
<name>A0A9W8JF19_9AGAR</name>
<dbReference type="SUPFAM" id="SSF52047">
    <property type="entry name" value="RNI-like"/>
    <property type="match status" value="2"/>
</dbReference>
<dbReference type="Proteomes" id="UP001140091">
    <property type="component" value="Unassembled WGS sequence"/>
</dbReference>
<comment type="caution">
    <text evidence="3">The sequence shown here is derived from an EMBL/GenBank/DDBJ whole genome shotgun (WGS) entry which is preliminary data.</text>
</comment>
<dbReference type="InterPro" id="IPR032675">
    <property type="entry name" value="LRR_dom_sf"/>
</dbReference>
<organism evidence="3 4">
    <name type="scientific">Candolleomyces eurysporus</name>
    <dbReference type="NCBI Taxonomy" id="2828524"/>
    <lineage>
        <taxon>Eukaryota</taxon>
        <taxon>Fungi</taxon>
        <taxon>Dikarya</taxon>
        <taxon>Basidiomycota</taxon>
        <taxon>Agaricomycotina</taxon>
        <taxon>Agaricomycetes</taxon>
        <taxon>Agaricomycetidae</taxon>
        <taxon>Agaricales</taxon>
        <taxon>Agaricineae</taxon>
        <taxon>Psathyrellaceae</taxon>
        <taxon>Candolleomyces</taxon>
    </lineage>
</organism>
<dbReference type="Pfam" id="PF25372">
    <property type="entry name" value="DUF7885"/>
    <property type="match status" value="2"/>
</dbReference>
<dbReference type="PANTHER" id="PTHR13318:SF105">
    <property type="entry name" value="F-BOX_LRR-REPEAT PROTEIN 3"/>
    <property type="match status" value="1"/>
</dbReference>
<dbReference type="AlphaFoldDB" id="A0A9W8JF19"/>